<dbReference type="EMBL" id="ADBL01002151">
    <property type="status" value="NOT_ANNOTATED_CDS"/>
    <property type="molecule type" value="Genomic_DNA"/>
</dbReference>
<sequence length="224" mass="25371">MSSPATQSTPTTGEDLKAKLHRGEKTEPAEFSRHYQTILEPLAKSHYTHQFKFGGRYHVAIKEWADYLGTCRSLFDPVTMADCDELCCFLFLNSMQGKLATNAKLQRDERFRRVSDAFCREVPIGFGCPSGRYTRLNYLENVPLRYGTWHICQMPSNLGGFGRVDEGGKSPAFPSHPEYLREIQNMQEIYLEQLARGPDSDTTANGGLEVDEEDLVVHLRTRAA</sequence>
<reference evidence="3" key="4">
    <citation type="journal article" date="2015" name="G3 (Bethesda)">
        <title>Genome sequences of three phytopathogenic species of the Magnaporthaceae family of fungi.</title>
        <authorList>
            <person name="Okagaki L.H."/>
            <person name="Nunes C.C."/>
            <person name="Sailsbery J."/>
            <person name="Clay B."/>
            <person name="Brown D."/>
            <person name="John T."/>
            <person name="Oh Y."/>
            <person name="Young N."/>
            <person name="Fitzgerald M."/>
            <person name="Haas B.J."/>
            <person name="Zeng Q."/>
            <person name="Young S."/>
            <person name="Adiconis X."/>
            <person name="Fan L."/>
            <person name="Levin J.Z."/>
            <person name="Mitchell T.K."/>
            <person name="Okubara P.A."/>
            <person name="Farman M.L."/>
            <person name="Kohn L.M."/>
            <person name="Birren B."/>
            <person name="Ma L.-J."/>
            <person name="Dean R.A."/>
        </authorList>
    </citation>
    <scope>NUCLEOTIDE SEQUENCE</scope>
    <source>
        <strain evidence="3">ATCC 64411 / 73-15</strain>
    </source>
</reference>
<dbReference type="Proteomes" id="UP000011715">
    <property type="component" value="Unassembled WGS sequence"/>
</dbReference>
<reference evidence="4" key="1">
    <citation type="submission" date="2010-05" db="EMBL/GenBank/DDBJ databases">
        <title>The genome sequence of Magnaporthe poae strain ATCC 64411.</title>
        <authorList>
            <person name="Ma L.-J."/>
            <person name="Dead R."/>
            <person name="Young S."/>
            <person name="Zeng Q."/>
            <person name="Koehrsen M."/>
            <person name="Alvarado L."/>
            <person name="Berlin A."/>
            <person name="Chapman S.B."/>
            <person name="Chen Z."/>
            <person name="Freedman E."/>
            <person name="Gellesch M."/>
            <person name="Goldberg J."/>
            <person name="Griggs A."/>
            <person name="Gujja S."/>
            <person name="Heilman E.R."/>
            <person name="Heiman D."/>
            <person name="Hepburn T."/>
            <person name="Howarth C."/>
            <person name="Jen D."/>
            <person name="Larson L."/>
            <person name="Mehta T."/>
            <person name="Neiman D."/>
            <person name="Pearson M."/>
            <person name="Roberts A."/>
            <person name="Saif S."/>
            <person name="Shea T."/>
            <person name="Shenoy N."/>
            <person name="Sisk P."/>
            <person name="Stolte C."/>
            <person name="Sykes S."/>
            <person name="Walk T."/>
            <person name="White J."/>
            <person name="Yandava C."/>
            <person name="Haas B."/>
            <person name="Nusbaum C."/>
            <person name="Birren B."/>
        </authorList>
    </citation>
    <scope>NUCLEOTIDE SEQUENCE [LARGE SCALE GENOMIC DNA]</scope>
    <source>
        <strain evidence="4">ATCC 64411 / 73-15</strain>
    </source>
</reference>
<evidence type="ECO:0000256" key="1">
    <source>
        <dbReference type="SAM" id="MobiDB-lite"/>
    </source>
</evidence>
<reference evidence="2" key="2">
    <citation type="submission" date="2010-05" db="EMBL/GenBank/DDBJ databases">
        <title>The Genome Sequence of Magnaporthe poae strain ATCC 64411.</title>
        <authorList>
            <consortium name="The Broad Institute Genome Sequencing Platform"/>
            <consortium name="Broad Institute Genome Sequencing Center for Infectious Disease"/>
            <person name="Ma L.-J."/>
            <person name="Dead R."/>
            <person name="Young S."/>
            <person name="Zeng Q."/>
            <person name="Koehrsen M."/>
            <person name="Alvarado L."/>
            <person name="Berlin A."/>
            <person name="Chapman S.B."/>
            <person name="Chen Z."/>
            <person name="Freedman E."/>
            <person name="Gellesch M."/>
            <person name="Goldberg J."/>
            <person name="Griggs A."/>
            <person name="Gujja S."/>
            <person name="Heilman E.R."/>
            <person name="Heiman D."/>
            <person name="Hepburn T."/>
            <person name="Howarth C."/>
            <person name="Jen D."/>
            <person name="Larson L."/>
            <person name="Mehta T."/>
            <person name="Neiman D."/>
            <person name="Pearson M."/>
            <person name="Roberts A."/>
            <person name="Saif S."/>
            <person name="Shea T."/>
            <person name="Shenoy N."/>
            <person name="Sisk P."/>
            <person name="Stolte C."/>
            <person name="Sykes S."/>
            <person name="Walk T."/>
            <person name="White J."/>
            <person name="Yandava C."/>
            <person name="Haas B."/>
            <person name="Nusbaum C."/>
            <person name="Birren B."/>
        </authorList>
    </citation>
    <scope>NUCLEOTIDE SEQUENCE</scope>
    <source>
        <strain evidence="2">ATCC 64411</strain>
    </source>
</reference>
<dbReference type="VEuPathDB" id="FungiDB:MAPG_08816"/>
<reference evidence="2" key="3">
    <citation type="submission" date="2011-03" db="EMBL/GenBank/DDBJ databases">
        <title>Annotation of Magnaporthe poae ATCC 64411.</title>
        <authorList>
            <person name="Ma L.-J."/>
            <person name="Dead R."/>
            <person name="Young S.K."/>
            <person name="Zeng Q."/>
            <person name="Gargeya S."/>
            <person name="Fitzgerald M."/>
            <person name="Haas B."/>
            <person name="Abouelleil A."/>
            <person name="Alvarado L."/>
            <person name="Arachchi H.M."/>
            <person name="Berlin A."/>
            <person name="Brown A."/>
            <person name="Chapman S.B."/>
            <person name="Chen Z."/>
            <person name="Dunbar C."/>
            <person name="Freedman E."/>
            <person name="Gearin G."/>
            <person name="Gellesch M."/>
            <person name="Goldberg J."/>
            <person name="Griggs A."/>
            <person name="Gujja S."/>
            <person name="Heiman D."/>
            <person name="Howarth C."/>
            <person name="Larson L."/>
            <person name="Lui A."/>
            <person name="MacDonald P.J.P."/>
            <person name="Mehta T."/>
            <person name="Montmayeur A."/>
            <person name="Murphy C."/>
            <person name="Neiman D."/>
            <person name="Pearson M."/>
            <person name="Priest M."/>
            <person name="Roberts A."/>
            <person name="Saif S."/>
            <person name="Shea T."/>
            <person name="Shenoy N."/>
            <person name="Sisk P."/>
            <person name="Stolte C."/>
            <person name="Sykes S."/>
            <person name="Yandava C."/>
            <person name="Wortman J."/>
            <person name="Nusbaum C."/>
            <person name="Birren B."/>
        </authorList>
    </citation>
    <scope>NUCLEOTIDE SEQUENCE</scope>
    <source>
        <strain evidence="2">ATCC 64411</strain>
    </source>
</reference>
<reference evidence="3" key="5">
    <citation type="submission" date="2015-06" db="UniProtKB">
        <authorList>
            <consortium name="EnsemblFungi"/>
        </authorList>
    </citation>
    <scope>IDENTIFICATION</scope>
    <source>
        <strain evidence="3">ATCC 64411</strain>
    </source>
</reference>
<organism evidence="3 4">
    <name type="scientific">Magnaporthiopsis poae (strain ATCC 64411 / 73-15)</name>
    <name type="common">Kentucky bluegrass fungus</name>
    <name type="synonym">Magnaporthe poae</name>
    <dbReference type="NCBI Taxonomy" id="644358"/>
    <lineage>
        <taxon>Eukaryota</taxon>
        <taxon>Fungi</taxon>
        <taxon>Dikarya</taxon>
        <taxon>Ascomycota</taxon>
        <taxon>Pezizomycotina</taxon>
        <taxon>Sordariomycetes</taxon>
        <taxon>Sordariomycetidae</taxon>
        <taxon>Magnaporthales</taxon>
        <taxon>Magnaporthaceae</taxon>
        <taxon>Magnaporthiopsis</taxon>
    </lineage>
</organism>
<dbReference type="EMBL" id="GL876973">
    <property type="protein sequence ID" value="KLU89847.1"/>
    <property type="molecule type" value="Genomic_DNA"/>
</dbReference>
<gene>
    <name evidence="2" type="ORF">MAPG_08816</name>
</gene>
<feature type="compositionally biased region" description="Polar residues" evidence="1">
    <location>
        <begin position="1"/>
        <end position="12"/>
    </location>
</feature>
<feature type="region of interest" description="Disordered" evidence="1">
    <location>
        <begin position="1"/>
        <end position="29"/>
    </location>
</feature>
<name>A0A0C4E8B6_MAGP6</name>
<feature type="compositionally biased region" description="Basic and acidic residues" evidence="1">
    <location>
        <begin position="14"/>
        <end position="29"/>
    </location>
</feature>
<accession>A0A0C4E8B6</accession>
<evidence type="ECO:0000313" key="4">
    <source>
        <dbReference type="Proteomes" id="UP000011715"/>
    </source>
</evidence>
<protein>
    <submittedName>
        <fullName evidence="2 3">Uncharacterized protein</fullName>
    </submittedName>
</protein>
<evidence type="ECO:0000313" key="3">
    <source>
        <dbReference type="EnsemblFungi" id="MAPG_08816T0"/>
    </source>
</evidence>
<dbReference type="EnsemblFungi" id="MAPG_08816T0">
    <property type="protein sequence ID" value="MAPG_08816T0"/>
    <property type="gene ID" value="MAPG_08816"/>
</dbReference>
<evidence type="ECO:0000313" key="2">
    <source>
        <dbReference type="EMBL" id="KLU89847.1"/>
    </source>
</evidence>
<keyword evidence="4" id="KW-1185">Reference proteome</keyword>
<proteinExistence type="predicted"/>
<dbReference type="AlphaFoldDB" id="A0A0C4E8B6"/>